<proteinExistence type="predicted"/>
<dbReference type="Gene3D" id="1.25.40.20">
    <property type="entry name" value="Ankyrin repeat-containing domain"/>
    <property type="match status" value="1"/>
</dbReference>
<reference evidence="2" key="1">
    <citation type="submission" date="2022-03" db="EMBL/GenBank/DDBJ databases">
        <authorList>
            <person name="Alioto T."/>
            <person name="Alioto T."/>
            <person name="Gomez Garrido J."/>
        </authorList>
    </citation>
    <scope>NUCLEOTIDE SEQUENCE</scope>
</reference>
<dbReference type="InterPro" id="IPR017893">
    <property type="entry name" value="DBB_domain"/>
</dbReference>
<dbReference type="PROSITE" id="PS51376">
    <property type="entry name" value="DBB"/>
    <property type="match status" value="1"/>
</dbReference>
<dbReference type="PANTHER" id="PTHR16267:SF13">
    <property type="entry name" value="B-CELL SCAFFOLD PROTEIN WITH ANKYRIN REPEATS"/>
    <property type="match status" value="1"/>
</dbReference>
<feature type="domain" description="DBB" evidence="1">
    <location>
        <begin position="17"/>
        <end position="153"/>
    </location>
</feature>
<dbReference type="Proteomes" id="UP001295444">
    <property type="component" value="Chromosome 06"/>
</dbReference>
<dbReference type="Pfam" id="PF14545">
    <property type="entry name" value="DBB"/>
    <property type="match status" value="1"/>
</dbReference>
<dbReference type="InterPro" id="IPR052446">
    <property type="entry name" value="B-cell_PI3K-Signaling_Adptrs"/>
</dbReference>
<dbReference type="SMART" id="SM01282">
    <property type="entry name" value="DBB"/>
    <property type="match status" value="1"/>
</dbReference>
<dbReference type="EMBL" id="OW240917">
    <property type="protein sequence ID" value="CAH2301255.1"/>
    <property type="molecule type" value="Genomic_DNA"/>
</dbReference>
<keyword evidence="3" id="KW-1185">Reference proteome</keyword>
<dbReference type="InterPro" id="IPR036770">
    <property type="entry name" value="Ankyrin_rpt-contain_sf"/>
</dbReference>
<accession>A0AAD1WBF2</accession>
<dbReference type="GO" id="GO:0050869">
    <property type="term" value="P:negative regulation of B cell activation"/>
    <property type="evidence" value="ECO:0007669"/>
    <property type="project" value="TreeGrafter"/>
</dbReference>
<name>A0AAD1WBF2_PELCU</name>
<dbReference type="PANTHER" id="PTHR16267">
    <property type="entry name" value="BANK1/PIK3AP1 FAMILY MEMBER"/>
    <property type="match status" value="1"/>
</dbReference>
<evidence type="ECO:0000313" key="3">
    <source>
        <dbReference type="Proteomes" id="UP001295444"/>
    </source>
</evidence>
<dbReference type="SUPFAM" id="SSF48403">
    <property type="entry name" value="Ankyrin repeat"/>
    <property type="match status" value="1"/>
</dbReference>
<sequence>MEDDQYAQIISQPGARITPTAPTSDNSNPGEIYLVLRDKIPNNSSIDIEFCTENHFVVTRQATQWNEEILYVKAPDLPAGLVAINLWHENVIKASTHIEYYTATGEIERLLTKVIDPIAFICQAFNVYSLKDLDMVLTKSLHKKMSSCEFSLHEIIQHANTRHSEEIPTLLHCAAKFGLKEVALLLMSCQGADQISRITNKYGDDPATIAEKHGHKEIQNIIQQLTLLTYFYFEIETEHACIKLHAQATLRDQAEEQEYDLPWPRLASQQFEIWRAGKWVLYAPSFCLSPLVSHPVLP</sequence>
<evidence type="ECO:0000313" key="2">
    <source>
        <dbReference type="EMBL" id="CAH2301255.1"/>
    </source>
</evidence>
<dbReference type="GO" id="GO:0005102">
    <property type="term" value="F:signaling receptor binding"/>
    <property type="evidence" value="ECO:0007669"/>
    <property type="project" value="TreeGrafter"/>
</dbReference>
<protein>
    <recommendedName>
        <fullName evidence="1">DBB domain-containing protein</fullName>
    </recommendedName>
</protein>
<organism evidence="2 3">
    <name type="scientific">Pelobates cultripes</name>
    <name type="common">Western spadefoot toad</name>
    <dbReference type="NCBI Taxonomy" id="61616"/>
    <lineage>
        <taxon>Eukaryota</taxon>
        <taxon>Metazoa</taxon>
        <taxon>Chordata</taxon>
        <taxon>Craniata</taxon>
        <taxon>Vertebrata</taxon>
        <taxon>Euteleostomi</taxon>
        <taxon>Amphibia</taxon>
        <taxon>Batrachia</taxon>
        <taxon>Anura</taxon>
        <taxon>Pelobatoidea</taxon>
        <taxon>Pelobatidae</taxon>
        <taxon>Pelobates</taxon>
    </lineage>
</organism>
<dbReference type="AlphaFoldDB" id="A0AAD1WBF2"/>
<dbReference type="GO" id="GO:0051898">
    <property type="term" value="P:negative regulation of phosphatidylinositol 3-kinase/protein kinase B signal transduction"/>
    <property type="evidence" value="ECO:0007669"/>
    <property type="project" value="TreeGrafter"/>
</dbReference>
<dbReference type="GO" id="GO:1990782">
    <property type="term" value="F:protein tyrosine kinase binding"/>
    <property type="evidence" value="ECO:0007669"/>
    <property type="project" value="TreeGrafter"/>
</dbReference>
<evidence type="ECO:0000259" key="1">
    <source>
        <dbReference type="PROSITE" id="PS51376"/>
    </source>
</evidence>
<dbReference type="GO" id="GO:0042113">
    <property type="term" value="P:B cell activation"/>
    <property type="evidence" value="ECO:0007669"/>
    <property type="project" value="TreeGrafter"/>
</dbReference>
<gene>
    <name evidence="2" type="ORF">PECUL_23A029412</name>
</gene>